<evidence type="ECO:0000313" key="1">
    <source>
        <dbReference type="EMBL" id="QHT16435.1"/>
    </source>
</evidence>
<reference evidence="1" key="1">
    <citation type="journal article" date="2020" name="Nature">
        <title>Giant virus diversity and host interactions through global metagenomics.</title>
        <authorList>
            <person name="Schulz F."/>
            <person name="Roux S."/>
            <person name="Paez-Espino D."/>
            <person name="Jungbluth S."/>
            <person name="Walsh D.A."/>
            <person name="Denef V.J."/>
            <person name="McMahon K.D."/>
            <person name="Konstantinidis K.T."/>
            <person name="Eloe-Fadrosh E.A."/>
            <person name="Kyrpides N.C."/>
            <person name="Woyke T."/>
        </authorList>
    </citation>
    <scope>NUCLEOTIDE SEQUENCE</scope>
    <source>
        <strain evidence="1">GVMAG-M-3300023174-189</strain>
    </source>
</reference>
<name>A0A6C0DLI1_9ZZZZ</name>
<sequence>MPDKSKGERLKETITLLKKLPEVGIPIESYPYSEVQELMTAWVNGGPATRTTIDFKSHVGELILPVKEGTVSSLDLKAKKKSS</sequence>
<protein>
    <submittedName>
        <fullName evidence="1">Uncharacterized protein</fullName>
    </submittedName>
</protein>
<accession>A0A6C0DLI1</accession>
<organism evidence="1">
    <name type="scientific">viral metagenome</name>
    <dbReference type="NCBI Taxonomy" id="1070528"/>
    <lineage>
        <taxon>unclassified sequences</taxon>
        <taxon>metagenomes</taxon>
        <taxon>organismal metagenomes</taxon>
    </lineage>
</organism>
<dbReference type="EMBL" id="MN739626">
    <property type="protein sequence ID" value="QHT16435.1"/>
    <property type="molecule type" value="Genomic_DNA"/>
</dbReference>
<dbReference type="AlphaFoldDB" id="A0A6C0DLI1"/>
<proteinExistence type="predicted"/>